<dbReference type="InterPro" id="IPR049040">
    <property type="entry name" value="RMC1_N"/>
</dbReference>
<proteinExistence type="predicted"/>
<dbReference type="SUPFAM" id="SSF69322">
    <property type="entry name" value="Tricorn protease domain 2"/>
    <property type="match status" value="1"/>
</dbReference>
<dbReference type="Pfam" id="PF07035">
    <property type="entry name" value="RMC1_C"/>
    <property type="match status" value="1"/>
</dbReference>
<accession>A0A1B6EQV3</accession>
<sequence>MTEVIVRCPDQSVPRTFQMQEKGPVISIKFNPAQNILAVQRTHSCVEFINFENGKQSAEYSQNCKSRSAKILGFIWVSASEIIYVTDQGVELYQVEMSKSVVKMTKSLAMNVNWFLFCRRTSILLLSSGTVGNTIQPIFLKQGNLHKLSRFEIEPTGAPKTQKLTLEERDAMIGIIYGQPRVLVLRHQSSKSNQGAEVVIYTIKKMSTVKKTHVLKLGRSGRFALSVVDNLIFVHHQASKTSLMFDIELEAECDGSIFYHSPVMPPQPIKGDTADLYSSNWITFPMNIVIDAKIGCLWYLELDLENVDKVVHTKSYLVNFLMLRSNSKQIILRVLREMTQNTDEKLEELATVFDRINNVYRSHLVKNVVWQLGSPVAPQTPSENPEVSRVVVDQSDMYTDVLSKLADHTDENSIPRKRKFAIWVLLEYVRSLTDHQIPAQHYLHELVINSLVLHKAYYQLHQLLQYFVVSDSKPLACLLLSLENLYPAAHQLALDMLQRLSTANQEITEVLLSKCQILPALRYAMEEGTEDQLSGRKFLELAQTVEDKQLFYSVAAYFETRSTGVNGSVTPFR</sequence>
<dbReference type="AlphaFoldDB" id="A0A1B6EQV3"/>
<name>A0A1B6EQV3_9HEMI</name>
<gene>
    <name evidence="3" type="ORF">g.15300</name>
</gene>
<dbReference type="PANTHER" id="PTHR12897:SF4">
    <property type="entry name" value="REGULATOR OF MON1-CCZ1 COMPLEX"/>
    <property type="match status" value="1"/>
</dbReference>
<dbReference type="InterPro" id="IPR015943">
    <property type="entry name" value="WD40/YVTN_repeat-like_dom_sf"/>
</dbReference>
<feature type="domain" description="Regulator of MON1-CCZ1 complex N-terminal" evidence="2">
    <location>
        <begin position="2"/>
        <end position="100"/>
    </location>
</feature>
<protein>
    <submittedName>
        <fullName evidence="3">Uncharacterized protein</fullName>
    </submittedName>
</protein>
<dbReference type="EMBL" id="GECZ01029427">
    <property type="protein sequence ID" value="JAS40342.1"/>
    <property type="molecule type" value="Transcribed_RNA"/>
</dbReference>
<dbReference type="GO" id="GO:0010506">
    <property type="term" value="P:regulation of autophagy"/>
    <property type="evidence" value="ECO:0007669"/>
    <property type="project" value="InterPro"/>
</dbReference>
<organism evidence="3">
    <name type="scientific">Cuerna arida</name>
    <dbReference type="NCBI Taxonomy" id="1464854"/>
    <lineage>
        <taxon>Eukaryota</taxon>
        <taxon>Metazoa</taxon>
        <taxon>Ecdysozoa</taxon>
        <taxon>Arthropoda</taxon>
        <taxon>Hexapoda</taxon>
        <taxon>Insecta</taxon>
        <taxon>Pterygota</taxon>
        <taxon>Neoptera</taxon>
        <taxon>Paraneoptera</taxon>
        <taxon>Hemiptera</taxon>
        <taxon>Auchenorrhyncha</taxon>
        <taxon>Membracoidea</taxon>
        <taxon>Cicadellidae</taxon>
        <taxon>Cicadellinae</taxon>
        <taxon>Proconiini</taxon>
        <taxon>Cuerna</taxon>
    </lineage>
</organism>
<dbReference type="GO" id="GO:0035658">
    <property type="term" value="C:Mon1-Ccz1 complex"/>
    <property type="evidence" value="ECO:0007669"/>
    <property type="project" value="InterPro"/>
</dbReference>
<dbReference type="GO" id="GO:0031902">
    <property type="term" value="C:late endosome membrane"/>
    <property type="evidence" value="ECO:0007669"/>
    <property type="project" value="TreeGrafter"/>
</dbReference>
<dbReference type="PANTHER" id="PTHR12897">
    <property type="entry name" value="COLON CANCER-ASSOCIATED PROTEIN MIC1"/>
    <property type="match status" value="1"/>
</dbReference>
<dbReference type="GO" id="GO:0005765">
    <property type="term" value="C:lysosomal membrane"/>
    <property type="evidence" value="ECO:0007669"/>
    <property type="project" value="TreeGrafter"/>
</dbReference>
<evidence type="ECO:0000259" key="1">
    <source>
        <dbReference type="Pfam" id="PF07035"/>
    </source>
</evidence>
<evidence type="ECO:0000259" key="2">
    <source>
        <dbReference type="Pfam" id="PF21029"/>
    </source>
</evidence>
<reference evidence="3" key="1">
    <citation type="submission" date="2015-11" db="EMBL/GenBank/DDBJ databases">
        <title>De novo transcriptome assembly of four potential Pierce s Disease insect vectors from Arizona vineyards.</title>
        <authorList>
            <person name="Tassone E.E."/>
        </authorList>
    </citation>
    <scope>NUCLEOTIDE SEQUENCE</scope>
</reference>
<dbReference type="InterPro" id="IPR040371">
    <property type="entry name" value="RMC1"/>
</dbReference>
<dbReference type="InterPro" id="IPR009755">
    <property type="entry name" value="RMC1_C"/>
</dbReference>
<dbReference type="Pfam" id="PF21029">
    <property type="entry name" value="RMC1_N"/>
    <property type="match status" value="1"/>
</dbReference>
<evidence type="ECO:0000313" key="3">
    <source>
        <dbReference type="EMBL" id="JAS40342.1"/>
    </source>
</evidence>
<feature type="domain" description="Mic1" evidence="1">
    <location>
        <begin position="324"/>
        <end position="567"/>
    </location>
</feature>
<dbReference type="Gene3D" id="2.130.10.10">
    <property type="entry name" value="YVTN repeat-like/Quinoprotein amine dehydrogenase"/>
    <property type="match status" value="1"/>
</dbReference>